<reference evidence="2 3" key="1">
    <citation type="submission" date="2020-04" db="EMBL/GenBank/DDBJ databases">
        <authorList>
            <person name="Liu S."/>
        </authorList>
    </citation>
    <scope>NUCLEOTIDE SEQUENCE [LARGE SCALE GENOMIC DNA]</scope>
    <source>
        <strain evidence="2 3">CGMCC 1.15091</strain>
    </source>
</reference>
<feature type="region of interest" description="Disordered" evidence="1">
    <location>
        <begin position="15"/>
        <end position="50"/>
    </location>
</feature>
<dbReference type="Proteomes" id="UP000523795">
    <property type="component" value="Unassembled WGS sequence"/>
</dbReference>
<keyword evidence="3" id="KW-1185">Reference proteome</keyword>
<feature type="non-terminal residue" evidence="2">
    <location>
        <position position="85"/>
    </location>
</feature>
<accession>A0ABX1JKS4</accession>
<sequence>LRGIKWDLGVLSEGRSFDPATLDRKPAKAEKAEPAKAEAPKEPAPSQAELLARTAERREHLAQLRDRLDRKLDVREQTERIRIEA</sequence>
<gene>
    <name evidence="2" type="ORF">HER39_00460</name>
</gene>
<feature type="non-terminal residue" evidence="2">
    <location>
        <position position="1"/>
    </location>
</feature>
<proteinExistence type="predicted"/>
<evidence type="ECO:0000256" key="1">
    <source>
        <dbReference type="SAM" id="MobiDB-lite"/>
    </source>
</evidence>
<organism evidence="2 3">
    <name type="scientific">Arthrobacter deserti</name>
    <dbReference type="NCBI Taxonomy" id="1742687"/>
    <lineage>
        <taxon>Bacteria</taxon>
        <taxon>Bacillati</taxon>
        <taxon>Actinomycetota</taxon>
        <taxon>Actinomycetes</taxon>
        <taxon>Micrococcales</taxon>
        <taxon>Micrococcaceae</taxon>
        <taxon>Arthrobacter</taxon>
    </lineage>
</organism>
<evidence type="ECO:0000313" key="2">
    <source>
        <dbReference type="EMBL" id="NKX49080.1"/>
    </source>
</evidence>
<evidence type="ECO:0000313" key="3">
    <source>
        <dbReference type="Proteomes" id="UP000523795"/>
    </source>
</evidence>
<protein>
    <submittedName>
        <fullName evidence="2">Phage holin family protein</fullName>
    </submittedName>
</protein>
<dbReference type="EMBL" id="JAAZSR010000002">
    <property type="protein sequence ID" value="NKX49080.1"/>
    <property type="molecule type" value="Genomic_DNA"/>
</dbReference>
<feature type="compositionally biased region" description="Basic and acidic residues" evidence="1">
    <location>
        <begin position="21"/>
        <end position="41"/>
    </location>
</feature>
<comment type="caution">
    <text evidence="2">The sequence shown here is derived from an EMBL/GenBank/DDBJ whole genome shotgun (WGS) entry which is preliminary data.</text>
</comment>
<name>A0ABX1JKS4_9MICC</name>